<keyword evidence="6" id="KW-0720">Serine protease</keyword>
<evidence type="ECO:0000256" key="4">
    <source>
        <dbReference type="ARBA" id="ARBA00022670"/>
    </source>
</evidence>
<dbReference type="FunFam" id="3.40.50.1820:FF:000005">
    <property type="entry name" value="Prolyl endopeptidase"/>
    <property type="match status" value="1"/>
</dbReference>
<keyword evidence="5 11" id="KW-0378">Hydrolase</keyword>
<accession>F3ZNP3</accession>
<evidence type="ECO:0000313" key="12">
    <source>
        <dbReference type="Proteomes" id="UP000018439"/>
    </source>
</evidence>
<dbReference type="InterPro" id="IPR029058">
    <property type="entry name" value="AB_hydrolase_fold"/>
</dbReference>
<organism evidence="11 12">
    <name type="scientific">Bacteroides coprosuis DSM 18011</name>
    <dbReference type="NCBI Taxonomy" id="679937"/>
    <lineage>
        <taxon>Bacteria</taxon>
        <taxon>Pseudomonadati</taxon>
        <taxon>Bacteroidota</taxon>
        <taxon>Bacteroidia</taxon>
        <taxon>Bacteroidales</taxon>
        <taxon>Bacteroidaceae</taxon>
        <taxon>Bacteroides</taxon>
    </lineage>
</organism>
<dbReference type="GO" id="GO:0070012">
    <property type="term" value="F:oligopeptidase activity"/>
    <property type="evidence" value="ECO:0007669"/>
    <property type="project" value="TreeGrafter"/>
</dbReference>
<dbReference type="InterPro" id="IPR002471">
    <property type="entry name" value="Pept_S9_AS"/>
</dbReference>
<dbReference type="InterPro" id="IPR051167">
    <property type="entry name" value="Prolyl_oligopep/macrocyclase"/>
</dbReference>
<dbReference type="HOGENOM" id="CLU_011290_1_1_10"/>
<dbReference type="InterPro" id="IPR001375">
    <property type="entry name" value="Peptidase_S9_cat"/>
</dbReference>
<evidence type="ECO:0000313" key="11">
    <source>
        <dbReference type="EMBL" id="EGJ70232.1"/>
    </source>
</evidence>
<dbReference type="SUPFAM" id="SSF50993">
    <property type="entry name" value="Peptidase/esterase 'gauge' domain"/>
    <property type="match status" value="1"/>
</dbReference>
<dbReference type="Proteomes" id="UP000018439">
    <property type="component" value="Chromosome"/>
</dbReference>
<dbReference type="Pfam" id="PF00326">
    <property type="entry name" value="Peptidase_S9"/>
    <property type="match status" value="1"/>
</dbReference>
<dbReference type="GO" id="GO:0004252">
    <property type="term" value="F:serine-type endopeptidase activity"/>
    <property type="evidence" value="ECO:0007669"/>
    <property type="project" value="UniProtKB-EC"/>
</dbReference>
<evidence type="ECO:0000256" key="6">
    <source>
        <dbReference type="ARBA" id="ARBA00022825"/>
    </source>
</evidence>
<keyword evidence="12" id="KW-1185">Reference proteome</keyword>
<reference evidence="11 12" key="1">
    <citation type="journal article" date="2011" name="Stand. Genomic Sci.">
        <title>Non-contiguous finished genome sequence of Bacteroides coprosuis type strain (PC139).</title>
        <authorList>
            <person name="Land M."/>
            <person name="Held B."/>
            <person name="Gronow S."/>
            <person name="Abt B."/>
            <person name="Lucas S."/>
            <person name="Del Rio T.G."/>
            <person name="Nolan M."/>
            <person name="Tice H."/>
            <person name="Cheng J.F."/>
            <person name="Pitluck S."/>
            <person name="Liolios K."/>
            <person name="Pagani I."/>
            <person name="Ivanova N."/>
            <person name="Mavromatis K."/>
            <person name="Mikhailova N."/>
            <person name="Pati A."/>
            <person name="Tapia R."/>
            <person name="Han C."/>
            <person name="Goodwin L."/>
            <person name="Chen A."/>
            <person name="Palaniappan K."/>
            <person name="Hauser L."/>
            <person name="Brambilla E.M."/>
            <person name="Rohde M."/>
            <person name="Goker M."/>
            <person name="Detter J.C."/>
            <person name="Woyke T."/>
            <person name="Bristow J."/>
            <person name="Eisen J.A."/>
            <person name="Markowitz V."/>
            <person name="Hugenholtz P."/>
            <person name="Kyrpides N.C."/>
            <person name="Klenk H.P."/>
            <person name="Lapidus A."/>
        </authorList>
    </citation>
    <scope>NUCLEOTIDE SEQUENCE</scope>
    <source>
        <strain evidence="11 12">DSM 18011</strain>
    </source>
</reference>
<evidence type="ECO:0000256" key="1">
    <source>
        <dbReference type="ARBA" id="ARBA00001070"/>
    </source>
</evidence>
<protein>
    <recommendedName>
        <fullName evidence="3">prolyl oligopeptidase</fullName>
        <ecNumber evidence="3">3.4.21.26</ecNumber>
    </recommendedName>
    <alternativeName>
        <fullName evidence="8">Proline-specific endopeptidase</fullName>
    </alternativeName>
</protein>
<dbReference type="PANTHER" id="PTHR42881">
    <property type="entry name" value="PROLYL ENDOPEPTIDASE"/>
    <property type="match status" value="1"/>
</dbReference>
<dbReference type="EMBL" id="CM001167">
    <property type="protein sequence ID" value="EGJ70232.1"/>
    <property type="molecule type" value="Genomic_DNA"/>
</dbReference>
<evidence type="ECO:0000256" key="7">
    <source>
        <dbReference type="ARBA" id="ARBA00060121"/>
    </source>
</evidence>
<dbReference type="STRING" id="679937.Bcop_0012"/>
<dbReference type="FunFam" id="2.130.10.120:FF:000001">
    <property type="entry name" value="Prolyl endopeptidase"/>
    <property type="match status" value="1"/>
</dbReference>
<dbReference type="PANTHER" id="PTHR42881:SF2">
    <property type="entry name" value="PROLYL ENDOPEPTIDASE"/>
    <property type="match status" value="1"/>
</dbReference>
<feature type="domain" description="Peptidase S9 prolyl oligopeptidase catalytic" evidence="9">
    <location>
        <begin position="487"/>
        <end position="700"/>
    </location>
</feature>
<dbReference type="GO" id="GO:0006508">
    <property type="term" value="P:proteolysis"/>
    <property type="evidence" value="ECO:0007669"/>
    <property type="project" value="UniProtKB-KW"/>
</dbReference>
<dbReference type="Gene3D" id="2.130.10.120">
    <property type="entry name" value="Prolyl oligopeptidase, N-terminal domain"/>
    <property type="match status" value="1"/>
</dbReference>
<dbReference type="EC" id="3.4.21.26" evidence="3"/>
<dbReference type="PROSITE" id="PS00708">
    <property type="entry name" value="PRO_ENDOPEP_SER"/>
    <property type="match status" value="1"/>
</dbReference>
<comment type="function">
    <text evidence="7">Cleaves peptide bonds on the C-terminal side of prolyl residues within peptides that are up to approximately 30 amino acids long. Has an absolute requirement for an X-Pro bond in the trans configuration immediately preceding the Pro-Y scissible bond.</text>
</comment>
<dbReference type="OrthoDB" id="9801421at2"/>
<dbReference type="PRINTS" id="PR00862">
    <property type="entry name" value="PROLIGOPTASE"/>
</dbReference>
<evidence type="ECO:0000259" key="10">
    <source>
        <dbReference type="Pfam" id="PF02897"/>
    </source>
</evidence>
<evidence type="ECO:0000256" key="5">
    <source>
        <dbReference type="ARBA" id="ARBA00022801"/>
    </source>
</evidence>
<dbReference type="SUPFAM" id="SSF53474">
    <property type="entry name" value="alpha/beta-Hydrolases"/>
    <property type="match status" value="1"/>
</dbReference>
<evidence type="ECO:0000256" key="3">
    <source>
        <dbReference type="ARBA" id="ARBA00011897"/>
    </source>
</evidence>
<feature type="domain" description="Peptidase S9A N-terminal" evidence="10">
    <location>
        <begin position="28"/>
        <end position="427"/>
    </location>
</feature>
<dbReference type="eggNOG" id="COG1505">
    <property type="taxonomic scope" value="Bacteria"/>
</dbReference>
<name>F3ZNP3_9BACE</name>
<evidence type="ECO:0000259" key="9">
    <source>
        <dbReference type="Pfam" id="PF00326"/>
    </source>
</evidence>
<sequence>MKKTTLLLLTGAMISSCSTKQNKSITYPETKKVDTVDVYFGTEVADPYRWLEDDRSAETAAWVEAQNKVTNAYLQQIPFRQALLKRLTDLTNYEKMSAPFKKHGQYYFYKNDGLQNQSVLYTQKTLEDTPEVFLDPNKLSDDGTVALKGLSFSKDGKYAAYTISRSGSDWTEIYVMDAATKQPLQDHIVWAKFTGASWCGDGFYYSAYDAPKEGSEFSSKNENHKIYYHKLGTPQADDKLVYENKEHPLRFYSASVSEDETILFIYESGEGRGNALFMKDLKKANSPIVSLATDFDYTYSPLDVIGDKIYILTNFQAPNYRIMVADTNNPQIGQWTELIPNQESVIADAQFIDNKLFITYDKDASSHPFIYSLDGKLIQEVQLPSVGSVGFTGDKEEKECFMVFTSFTTPTSIYKYNIDANSYELYRAPKVDFNPDEYESYQVFFQSKDGTKIPMFLTHKKGLVKDGSNPVYLYGYGGFNISLNPGFSAARIPFLENGGIYAQVTLRGGGEYGEDWHIAGTKMNKQNVFDDFIGAAEYLIQDKYTSAKKIAIVGGSNGGLLVGACMTQRPELFGAAVPQVGVMDMLRYHKFTIGWNWASDYGTSEDSKEMFEYLYNYSPLHSLKPNTTYPPTLVTTADHDDRVVPAHSFKFAARLQECSDGTNPTVIRIDSKAGHGAGKPIGKVLEEQADTYGFIMYNLGMNPKFN</sequence>
<proteinExistence type="inferred from homology"/>
<keyword evidence="4" id="KW-0645">Protease</keyword>
<evidence type="ECO:0000256" key="2">
    <source>
        <dbReference type="ARBA" id="ARBA00005228"/>
    </source>
</evidence>
<comment type="catalytic activity">
    <reaction evidence="1">
        <text>Hydrolysis of Pro-|-Xaa &gt;&gt; Ala-|-Xaa in oligopeptides.</text>
        <dbReference type="EC" id="3.4.21.26"/>
    </reaction>
</comment>
<dbReference type="InterPro" id="IPR023302">
    <property type="entry name" value="Pept_S9A_N"/>
</dbReference>
<dbReference type="Gene3D" id="3.40.50.1820">
    <property type="entry name" value="alpha/beta hydrolase"/>
    <property type="match status" value="1"/>
</dbReference>
<dbReference type="PROSITE" id="PS51257">
    <property type="entry name" value="PROKAR_LIPOPROTEIN"/>
    <property type="match status" value="1"/>
</dbReference>
<evidence type="ECO:0000256" key="8">
    <source>
        <dbReference type="ARBA" id="ARBA00081187"/>
    </source>
</evidence>
<comment type="similarity">
    <text evidence="2">Belongs to the peptidase S9A family.</text>
</comment>
<dbReference type="GO" id="GO:0005829">
    <property type="term" value="C:cytosol"/>
    <property type="evidence" value="ECO:0007669"/>
    <property type="project" value="TreeGrafter"/>
</dbReference>
<gene>
    <name evidence="11" type="ORF">Bcop_0012</name>
</gene>
<dbReference type="InterPro" id="IPR002470">
    <property type="entry name" value="Peptidase_S9A"/>
</dbReference>
<dbReference type="AlphaFoldDB" id="F3ZNP3"/>
<dbReference type="Pfam" id="PF02897">
    <property type="entry name" value="Peptidase_S9_N"/>
    <property type="match status" value="1"/>
</dbReference>